<reference evidence="2 3" key="1">
    <citation type="journal article" date="2014" name="Int. J. Syst. Evol. Microbiol.">
        <title>Celeribacter indicus sp. nov., a polycyclic aromatic hydrocarbon-degrading bacterium from deep-sea sediment and reclassification of Huaishuia halophila as Celeribacter halophilus comb. nov.</title>
        <authorList>
            <person name="Lai Q."/>
            <person name="Cao J."/>
            <person name="Yuan J."/>
            <person name="Li F."/>
            <person name="Shao Z."/>
        </authorList>
    </citation>
    <scope>NUCLEOTIDE SEQUENCE [LARGE SCALE GENOMIC DNA]</scope>
    <source>
        <strain evidence="2">P73</strain>
    </source>
</reference>
<evidence type="ECO:0000313" key="3">
    <source>
        <dbReference type="Proteomes" id="UP000031521"/>
    </source>
</evidence>
<evidence type="ECO:0000313" key="2">
    <source>
        <dbReference type="EMBL" id="AJE46731.1"/>
    </source>
</evidence>
<dbReference type="Proteomes" id="UP000031521">
    <property type="component" value="Chromosome"/>
</dbReference>
<name>A0A0B5E147_9RHOB</name>
<dbReference type="HOGENOM" id="CLU_1746357_0_0_5"/>
<feature type="region of interest" description="Disordered" evidence="1">
    <location>
        <begin position="122"/>
        <end position="149"/>
    </location>
</feature>
<sequence length="149" mass="15626">MQGWRCASSEPVTLDVLHGGEGDRPVFYRCRLAEGNAIPGLEAETAGADLSQTSGGAGGWRLAFGDRAEFVADLRLRDLVVMVDAGRHPVDLRGTLDHPATLSGRTHPTGTAVRATRDRGLVVPSPRSGEVQRPAAGLTGTPAGTDEVM</sequence>
<dbReference type="EMBL" id="CP004393">
    <property type="protein sequence ID" value="AJE46731.1"/>
    <property type="molecule type" value="Genomic_DNA"/>
</dbReference>
<evidence type="ECO:0000256" key="1">
    <source>
        <dbReference type="SAM" id="MobiDB-lite"/>
    </source>
</evidence>
<feature type="region of interest" description="Disordered" evidence="1">
    <location>
        <begin position="95"/>
        <end position="114"/>
    </location>
</feature>
<dbReference type="AlphaFoldDB" id="A0A0B5E147"/>
<accession>A0A0B5E147</accession>
<dbReference type="KEGG" id="cid:P73_2016"/>
<protein>
    <submittedName>
        <fullName evidence="2">Uncharacterized protein</fullName>
    </submittedName>
</protein>
<keyword evidence="3" id="KW-1185">Reference proteome</keyword>
<proteinExistence type="predicted"/>
<gene>
    <name evidence="2" type="ORF">P73_2016</name>
</gene>
<organism evidence="2 3">
    <name type="scientific">Celeribacter indicus</name>
    <dbReference type="NCBI Taxonomy" id="1208324"/>
    <lineage>
        <taxon>Bacteria</taxon>
        <taxon>Pseudomonadati</taxon>
        <taxon>Pseudomonadota</taxon>
        <taxon>Alphaproteobacteria</taxon>
        <taxon>Rhodobacterales</taxon>
        <taxon>Roseobacteraceae</taxon>
        <taxon>Celeribacter</taxon>
    </lineage>
</organism>